<protein>
    <submittedName>
        <fullName evidence="2">Uncharacterized protein</fullName>
    </submittedName>
</protein>
<dbReference type="Gene3D" id="2.40.160.200">
    <property type="entry name" value="LURP1-related"/>
    <property type="match status" value="1"/>
</dbReference>
<keyword evidence="3" id="KW-1185">Reference proteome</keyword>
<comment type="similarity">
    <text evidence="1">Belongs to the LOR family.</text>
</comment>
<dbReference type="PANTHER" id="PTHR31087">
    <property type="match status" value="1"/>
</dbReference>
<dbReference type="InterPro" id="IPR007612">
    <property type="entry name" value="LOR"/>
</dbReference>
<organism evidence="2 3">
    <name type="scientific">Dioscorea zingiberensis</name>
    <dbReference type="NCBI Taxonomy" id="325984"/>
    <lineage>
        <taxon>Eukaryota</taxon>
        <taxon>Viridiplantae</taxon>
        <taxon>Streptophyta</taxon>
        <taxon>Embryophyta</taxon>
        <taxon>Tracheophyta</taxon>
        <taxon>Spermatophyta</taxon>
        <taxon>Magnoliopsida</taxon>
        <taxon>Liliopsida</taxon>
        <taxon>Dioscoreales</taxon>
        <taxon>Dioscoreaceae</taxon>
        <taxon>Dioscorea</taxon>
    </lineage>
</organism>
<dbReference type="InterPro" id="IPR038595">
    <property type="entry name" value="LOR_sf"/>
</dbReference>
<comment type="caution">
    <text evidence="2">The sequence shown here is derived from an EMBL/GenBank/DDBJ whole genome shotgun (WGS) entry which is preliminary data.</text>
</comment>
<sequence>MASDKLIGPIVGQQYYLSCPIDLAFTKKVAGVKHGKLAVTDVNGNILFWLDGSSWKSKRKLVDAASGLPLLSITRKFWSDRWEAFKGDSKDKKDLLFSVKRKSMLQLRTELEVFLAGNEMENECDFKIKGEFYKKSSIIYKGNTSTVVAQMNKEHKVVNVPLEKHAFGVSIDANMDFAFITGLVVILHQLYEEEVTAAGAVGASAGIAVAC</sequence>
<evidence type="ECO:0000313" key="3">
    <source>
        <dbReference type="Proteomes" id="UP001085076"/>
    </source>
</evidence>
<proteinExistence type="inferred from homology"/>
<reference evidence="2" key="1">
    <citation type="submission" date="2021-03" db="EMBL/GenBank/DDBJ databases">
        <authorList>
            <person name="Li Z."/>
            <person name="Yang C."/>
        </authorList>
    </citation>
    <scope>NUCLEOTIDE SEQUENCE</scope>
    <source>
        <strain evidence="2">Dzin_1.0</strain>
        <tissue evidence="2">Leaf</tissue>
    </source>
</reference>
<dbReference type="InterPro" id="IPR025659">
    <property type="entry name" value="Tubby-like_C"/>
</dbReference>
<dbReference type="Proteomes" id="UP001085076">
    <property type="component" value="Miscellaneous, Linkage group lg03"/>
</dbReference>
<evidence type="ECO:0000256" key="1">
    <source>
        <dbReference type="ARBA" id="ARBA00005437"/>
    </source>
</evidence>
<dbReference type="OrthoDB" id="97518at2759"/>
<dbReference type="EMBL" id="JAGGNH010000003">
    <property type="protein sequence ID" value="KAJ0978326.1"/>
    <property type="molecule type" value="Genomic_DNA"/>
</dbReference>
<gene>
    <name evidence="2" type="ORF">J5N97_013800</name>
</gene>
<name>A0A9D5CRH2_9LILI</name>
<evidence type="ECO:0000313" key="2">
    <source>
        <dbReference type="EMBL" id="KAJ0978326.1"/>
    </source>
</evidence>
<dbReference type="Pfam" id="PF04525">
    <property type="entry name" value="LOR"/>
    <property type="match status" value="1"/>
</dbReference>
<dbReference type="AlphaFoldDB" id="A0A9D5CRH2"/>
<dbReference type="PANTHER" id="PTHR31087:SF85">
    <property type="entry name" value="PROTEIN LURP-ONE-RELATED 7"/>
    <property type="match status" value="1"/>
</dbReference>
<accession>A0A9D5CRH2</accession>
<dbReference type="SUPFAM" id="SSF54518">
    <property type="entry name" value="Tubby C-terminal domain-like"/>
    <property type="match status" value="1"/>
</dbReference>
<reference evidence="2" key="2">
    <citation type="journal article" date="2022" name="Hortic Res">
        <title>The genome of Dioscorea zingiberensis sheds light on the biosynthesis, origin and evolution of the medicinally important diosgenin saponins.</title>
        <authorList>
            <person name="Li Y."/>
            <person name="Tan C."/>
            <person name="Li Z."/>
            <person name="Guo J."/>
            <person name="Li S."/>
            <person name="Chen X."/>
            <person name="Wang C."/>
            <person name="Dai X."/>
            <person name="Yang H."/>
            <person name="Song W."/>
            <person name="Hou L."/>
            <person name="Xu J."/>
            <person name="Tong Z."/>
            <person name="Xu A."/>
            <person name="Yuan X."/>
            <person name="Wang W."/>
            <person name="Yang Q."/>
            <person name="Chen L."/>
            <person name="Sun Z."/>
            <person name="Wang K."/>
            <person name="Pan B."/>
            <person name="Chen J."/>
            <person name="Bao Y."/>
            <person name="Liu F."/>
            <person name="Qi X."/>
            <person name="Gang D.R."/>
            <person name="Wen J."/>
            <person name="Li J."/>
        </authorList>
    </citation>
    <scope>NUCLEOTIDE SEQUENCE</scope>
    <source>
        <strain evidence="2">Dzin_1.0</strain>
    </source>
</reference>